<feature type="coiled-coil region" evidence="1">
    <location>
        <begin position="222"/>
        <end position="249"/>
    </location>
</feature>
<gene>
    <name evidence="2" type="primary">smc_4</name>
    <name evidence="2" type="ORF">PA905_21210</name>
</gene>
<dbReference type="AlphaFoldDB" id="A0A4P5ZDP4"/>
<reference evidence="3" key="1">
    <citation type="submission" date="2019-02" db="EMBL/GenBank/DDBJ databases">
        <title>Draft genome sequence of Planktothrix agardhii NIES-905.</title>
        <authorList>
            <person name="Yamaguchi H."/>
            <person name="Suzuki S."/>
            <person name="Kawachi M."/>
        </authorList>
    </citation>
    <scope>NUCLEOTIDE SEQUENCE [LARGE SCALE GENOMIC DNA]</scope>
    <source>
        <strain evidence="3">CCAP 1459/11A</strain>
    </source>
</reference>
<sequence>MNFFPTTILLTKAKFMGKTLVVFILSLLLFFPTPALAFDLGGFLKDVQKVDLNKVVNDVQKVDFNKVVNDIQKGDLNKVSNELQKIDFNPVINLIKNTVNSPASVDPSIAYNQELQSYISKLTGDFKNILESIQKLPTLPEKEGQESLATIDSQLQKLKEDSSNRAKQFDTWSNEQQKKYQELLNNINTMYQEQQVLKGEVEAKNAELPIVERELGLEGSQYDEAYKKYEKLNREIQDNLAAARHIRRELDGLTFDPLGLKSSFNAEIRKYEGENQKLEPLRNDLKSRLDRISQLRNAVESKKAELRSKQSRINTLEQNKTKLESNRQTIAEAAVLATRMSSFCNKAENDINLAKQNIGNVKEYADALASFSDPDILGEIKDLATLVTNLSNKVSQGI</sequence>
<evidence type="ECO:0000313" key="2">
    <source>
        <dbReference type="EMBL" id="GDZ94168.1"/>
    </source>
</evidence>
<dbReference type="Gene3D" id="1.20.1170.10">
    <property type="match status" value="1"/>
</dbReference>
<organism evidence="2 3">
    <name type="scientific">Planktothrix agardhii CCAP 1459/11A</name>
    <dbReference type="NCBI Taxonomy" id="282420"/>
    <lineage>
        <taxon>Bacteria</taxon>
        <taxon>Bacillati</taxon>
        <taxon>Cyanobacteriota</taxon>
        <taxon>Cyanophyceae</taxon>
        <taxon>Oscillatoriophycideae</taxon>
        <taxon>Oscillatoriales</taxon>
        <taxon>Microcoleaceae</taxon>
        <taxon>Planktothrix</taxon>
    </lineage>
</organism>
<proteinExistence type="predicted"/>
<dbReference type="SUPFAM" id="SSF58100">
    <property type="entry name" value="Bacterial hemolysins"/>
    <property type="match status" value="1"/>
</dbReference>
<name>A0A4P5ZDP4_PLAAG</name>
<dbReference type="Proteomes" id="UP000299794">
    <property type="component" value="Unassembled WGS sequence"/>
</dbReference>
<evidence type="ECO:0000313" key="3">
    <source>
        <dbReference type="Proteomes" id="UP000299794"/>
    </source>
</evidence>
<evidence type="ECO:0000256" key="1">
    <source>
        <dbReference type="SAM" id="Coils"/>
    </source>
</evidence>
<protein>
    <submittedName>
        <fullName evidence="2">Chromosome partition protein Smc</fullName>
    </submittedName>
</protein>
<comment type="caution">
    <text evidence="2">The sequence shown here is derived from an EMBL/GenBank/DDBJ whole genome shotgun (WGS) entry which is preliminary data.</text>
</comment>
<keyword evidence="1" id="KW-0175">Coiled coil</keyword>
<dbReference type="EMBL" id="BJCD01000041">
    <property type="protein sequence ID" value="GDZ94168.1"/>
    <property type="molecule type" value="Genomic_DNA"/>
</dbReference>
<feature type="coiled-coil region" evidence="1">
    <location>
        <begin position="282"/>
        <end position="333"/>
    </location>
</feature>
<accession>A0A4P5ZDP4</accession>